<evidence type="ECO:0000313" key="17">
    <source>
        <dbReference type="Proteomes" id="UP000536835"/>
    </source>
</evidence>
<reference evidence="16 17" key="1">
    <citation type="submission" date="2020-05" db="EMBL/GenBank/DDBJ databases">
        <title>Parvularcula mediterraneae sp. nov., isolated from polypropylene straw from shallow seawater of the seashore of Laganas in Zakynthos island, Greece.</title>
        <authorList>
            <person name="Szabo I."/>
            <person name="Al-Omari J."/>
            <person name="Rado J."/>
            <person name="Szerdahelyi G.S."/>
        </authorList>
    </citation>
    <scope>NUCLEOTIDE SEQUENCE [LARGE SCALE GENOMIC DNA]</scope>
    <source>
        <strain evidence="16 17">ZS-1/3</strain>
    </source>
</reference>
<keyword evidence="4" id="KW-0813">Transport</keyword>
<keyword evidence="5" id="KW-0475">Mercuric resistance</keyword>
<comment type="similarity">
    <text evidence="2">Belongs to the MerT family.</text>
</comment>
<evidence type="ECO:0000256" key="10">
    <source>
        <dbReference type="ARBA" id="ARBA00022914"/>
    </source>
</evidence>
<evidence type="ECO:0000256" key="6">
    <source>
        <dbReference type="ARBA" id="ARBA00022475"/>
    </source>
</evidence>
<evidence type="ECO:0000256" key="7">
    <source>
        <dbReference type="ARBA" id="ARBA00022519"/>
    </source>
</evidence>
<evidence type="ECO:0000256" key="2">
    <source>
        <dbReference type="ARBA" id="ARBA00008224"/>
    </source>
</evidence>
<sequence length="120" mass="12527">METTDSDSRHSRGSGAAASGGIFAGVLAAIGASCCVLPLVLIQLGVSAAIAGRLTALAAYQPWLMLLAVALLGWAAFRAFRGGRPRRRVLVLLALGVIIVAAAFVLPAFERDLLRWAQNL</sequence>
<accession>A0A7Y3W6A1</accession>
<feature type="transmembrane region" description="Helical" evidence="15">
    <location>
        <begin position="58"/>
        <end position="77"/>
    </location>
</feature>
<keyword evidence="9" id="KW-0479">Metal-binding</keyword>
<dbReference type="GO" id="GO:0015097">
    <property type="term" value="F:mercury ion transmembrane transporter activity"/>
    <property type="evidence" value="ECO:0007669"/>
    <property type="project" value="InterPro"/>
</dbReference>
<keyword evidence="11 15" id="KW-1133">Transmembrane helix</keyword>
<comment type="function">
    <text evidence="14">Involved in mercury resistance. Probably transfers a mercuric ion from the periplasmic Hg(2+)-binding protein MerP to the cytoplasmic mercuric reductase MerA.</text>
</comment>
<evidence type="ECO:0000256" key="14">
    <source>
        <dbReference type="ARBA" id="ARBA00045720"/>
    </source>
</evidence>
<evidence type="ECO:0000256" key="13">
    <source>
        <dbReference type="ARBA" id="ARBA00030934"/>
    </source>
</evidence>
<comment type="caution">
    <text evidence="16">The sequence shown here is derived from an EMBL/GenBank/DDBJ whole genome shotgun (WGS) entry which is preliminary data.</text>
</comment>
<gene>
    <name evidence="16" type="ORF">HK107_12160</name>
</gene>
<keyword evidence="17" id="KW-1185">Reference proteome</keyword>
<evidence type="ECO:0000256" key="5">
    <source>
        <dbReference type="ARBA" id="ARBA00022466"/>
    </source>
</evidence>
<evidence type="ECO:0000256" key="4">
    <source>
        <dbReference type="ARBA" id="ARBA00022448"/>
    </source>
</evidence>
<evidence type="ECO:0000256" key="11">
    <source>
        <dbReference type="ARBA" id="ARBA00022989"/>
    </source>
</evidence>
<evidence type="ECO:0000256" key="8">
    <source>
        <dbReference type="ARBA" id="ARBA00022692"/>
    </source>
</evidence>
<evidence type="ECO:0000256" key="15">
    <source>
        <dbReference type="SAM" id="Phobius"/>
    </source>
</evidence>
<feature type="transmembrane region" description="Helical" evidence="15">
    <location>
        <begin position="89"/>
        <end position="109"/>
    </location>
</feature>
<evidence type="ECO:0000256" key="9">
    <source>
        <dbReference type="ARBA" id="ARBA00022723"/>
    </source>
</evidence>
<keyword evidence="8 15" id="KW-0812">Transmembrane</keyword>
<dbReference type="InterPro" id="IPR003457">
    <property type="entry name" value="Transprt_MerT"/>
</dbReference>
<dbReference type="GO" id="GO:0005886">
    <property type="term" value="C:plasma membrane"/>
    <property type="evidence" value="ECO:0007669"/>
    <property type="project" value="UniProtKB-SubCell"/>
</dbReference>
<dbReference type="AlphaFoldDB" id="A0A7Y3W6A1"/>
<protein>
    <recommendedName>
        <fullName evidence="3">Mercuric transport protein MerT</fullName>
    </recommendedName>
    <alternativeName>
        <fullName evidence="13">Mercury ion transport protein</fullName>
    </alternativeName>
</protein>
<keyword evidence="10" id="KW-0476">Mercury</keyword>
<evidence type="ECO:0000313" key="16">
    <source>
        <dbReference type="EMBL" id="NNU17076.1"/>
    </source>
</evidence>
<keyword evidence="6" id="KW-1003">Cell membrane</keyword>
<evidence type="ECO:0000256" key="12">
    <source>
        <dbReference type="ARBA" id="ARBA00023136"/>
    </source>
</evidence>
<organism evidence="16 17">
    <name type="scientific">Parvularcula mediterranea</name>
    <dbReference type="NCBI Taxonomy" id="2732508"/>
    <lineage>
        <taxon>Bacteria</taxon>
        <taxon>Pseudomonadati</taxon>
        <taxon>Pseudomonadota</taxon>
        <taxon>Alphaproteobacteria</taxon>
        <taxon>Parvularculales</taxon>
        <taxon>Parvularculaceae</taxon>
        <taxon>Parvularcula</taxon>
    </lineage>
</organism>
<dbReference type="Pfam" id="PF02411">
    <property type="entry name" value="MerT"/>
    <property type="match status" value="1"/>
</dbReference>
<evidence type="ECO:0000256" key="1">
    <source>
        <dbReference type="ARBA" id="ARBA00004429"/>
    </source>
</evidence>
<dbReference type="GO" id="GO:0046872">
    <property type="term" value="F:metal ion binding"/>
    <property type="evidence" value="ECO:0007669"/>
    <property type="project" value="UniProtKB-KW"/>
</dbReference>
<dbReference type="EMBL" id="JABFCX010000003">
    <property type="protein sequence ID" value="NNU17076.1"/>
    <property type="molecule type" value="Genomic_DNA"/>
</dbReference>
<dbReference type="Proteomes" id="UP000536835">
    <property type="component" value="Unassembled WGS sequence"/>
</dbReference>
<evidence type="ECO:0000256" key="3">
    <source>
        <dbReference type="ARBA" id="ARBA00017053"/>
    </source>
</evidence>
<feature type="transmembrane region" description="Helical" evidence="15">
    <location>
        <begin position="21"/>
        <end position="46"/>
    </location>
</feature>
<name>A0A7Y3W6A1_9PROT</name>
<keyword evidence="12 15" id="KW-0472">Membrane</keyword>
<comment type="subcellular location">
    <subcellularLocation>
        <location evidence="1">Cell inner membrane</location>
        <topology evidence="1">Multi-pass membrane protein</topology>
    </subcellularLocation>
</comment>
<keyword evidence="7" id="KW-0997">Cell inner membrane</keyword>
<proteinExistence type="inferred from homology"/>